<keyword evidence="2" id="KW-1185">Reference proteome</keyword>
<dbReference type="OrthoDB" id="413361at2759"/>
<organism evidence="1 2">
    <name type="scientific">Ambrosiozyma monospora</name>
    <name type="common">Yeast</name>
    <name type="synonym">Endomycopsis monosporus</name>
    <dbReference type="NCBI Taxonomy" id="43982"/>
    <lineage>
        <taxon>Eukaryota</taxon>
        <taxon>Fungi</taxon>
        <taxon>Dikarya</taxon>
        <taxon>Ascomycota</taxon>
        <taxon>Saccharomycotina</taxon>
        <taxon>Pichiomycetes</taxon>
        <taxon>Pichiales</taxon>
        <taxon>Pichiaceae</taxon>
        <taxon>Ambrosiozyma</taxon>
    </lineage>
</organism>
<evidence type="ECO:0000313" key="1">
    <source>
        <dbReference type="EMBL" id="GMG22032.1"/>
    </source>
</evidence>
<sequence length="79" mass="8642">MGERFGIESSNVETPLSYNFSFDPHKPGNELSGNGLANKIKEFREKVGSLQYLANTTRPDLSFAGNLALPTPCCYETIG</sequence>
<comment type="caution">
    <text evidence="1">The sequence shown here is derived from an EMBL/GenBank/DDBJ whole genome shotgun (WGS) entry which is preliminary data.</text>
</comment>
<dbReference type="AlphaFoldDB" id="A0A9W6YUV6"/>
<name>A0A9W6YUV6_AMBMO</name>
<protein>
    <submittedName>
        <fullName evidence="1">Unnamed protein product</fullName>
    </submittedName>
</protein>
<dbReference type="Proteomes" id="UP001165063">
    <property type="component" value="Unassembled WGS sequence"/>
</dbReference>
<accession>A0A9W6YUV6</accession>
<gene>
    <name evidence="1" type="ORF">Amon01_000244900</name>
</gene>
<dbReference type="EMBL" id="BSXU01000889">
    <property type="protein sequence ID" value="GMG22032.1"/>
    <property type="molecule type" value="Genomic_DNA"/>
</dbReference>
<proteinExistence type="predicted"/>
<reference evidence="1" key="1">
    <citation type="submission" date="2023-04" db="EMBL/GenBank/DDBJ databases">
        <title>Ambrosiozyma monospora NBRC 1965.</title>
        <authorList>
            <person name="Ichikawa N."/>
            <person name="Sato H."/>
            <person name="Tonouchi N."/>
        </authorList>
    </citation>
    <scope>NUCLEOTIDE SEQUENCE</scope>
    <source>
        <strain evidence="1">NBRC 1965</strain>
    </source>
</reference>
<evidence type="ECO:0000313" key="2">
    <source>
        <dbReference type="Proteomes" id="UP001165063"/>
    </source>
</evidence>